<dbReference type="OrthoDB" id="4774205at2"/>
<feature type="compositionally biased region" description="Low complexity" evidence="1">
    <location>
        <begin position="13"/>
        <end position="27"/>
    </location>
</feature>
<keyword evidence="2" id="KW-0812">Transmembrane</keyword>
<evidence type="ECO:0000256" key="2">
    <source>
        <dbReference type="SAM" id="Phobius"/>
    </source>
</evidence>
<dbReference type="EMBL" id="FWXN01000004">
    <property type="protein sequence ID" value="SMC49720.1"/>
    <property type="molecule type" value="Genomic_DNA"/>
</dbReference>
<feature type="region of interest" description="Disordered" evidence="1">
    <location>
        <begin position="1"/>
        <end position="47"/>
    </location>
</feature>
<accession>A0A1W1ZME0</accession>
<dbReference type="Proteomes" id="UP000192634">
    <property type="component" value="Unassembled WGS sequence"/>
</dbReference>
<dbReference type="AlphaFoldDB" id="A0A1W1ZME0"/>
<evidence type="ECO:0000313" key="4">
    <source>
        <dbReference type="Proteomes" id="UP000192634"/>
    </source>
</evidence>
<feature type="compositionally biased region" description="Pro residues" evidence="1">
    <location>
        <begin position="1"/>
        <end position="12"/>
    </location>
</feature>
<keyword evidence="2" id="KW-1133">Transmembrane helix</keyword>
<reference evidence="3 4" key="1">
    <citation type="submission" date="2017-04" db="EMBL/GenBank/DDBJ databases">
        <authorList>
            <person name="Afonso C.L."/>
            <person name="Miller P.J."/>
            <person name="Scott M.A."/>
            <person name="Spackman E."/>
            <person name="Goraichik I."/>
            <person name="Dimitrov K.M."/>
            <person name="Suarez D.L."/>
            <person name="Swayne D.E."/>
        </authorList>
    </citation>
    <scope>NUCLEOTIDE SEQUENCE [LARGE SCALE GENOMIC DNA]</scope>
    <source>
        <strain evidence="3 4">CGMCC 1.12511</strain>
    </source>
</reference>
<dbReference type="RefSeq" id="WP_084450232.1">
    <property type="nucleotide sequence ID" value="NZ_FWXN01000004.1"/>
</dbReference>
<feature type="transmembrane region" description="Helical" evidence="2">
    <location>
        <begin position="141"/>
        <end position="165"/>
    </location>
</feature>
<evidence type="ECO:0000256" key="1">
    <source>
        <dbReference type="SAM" id="MobiDB-lite"/>
    </source>
</evidence>
<sequence>MTTPPPPHPPQQPHGHQPQGQSPHGQQVMPVSGPQASTMQPPPGHGALLLTLQGNAFTTGLTPTVHIDGYPVPAAFGPNFYPLRPGRHHVHVHAQWMRQYGQADLPLEVHAGQTVPGFYAVPWHQFTTGSIGHDKQSRKGLGVMIAIIVATVAIICLCGLGSVLASA</sequence>
<organism evidence="3 4">
    <name type="scientific">Janibacter indicus</name>
    <dbReference type="NCBI Taxonomy" id="857417"/>
    <lineage>
        <taxon>Bacteria</taxon>
        <taxon>Bacillati</taxon>
        <taxon>Actinomycetota</taxon>
        <taxon>Actinomycetes</taxon>
        <taxon>Micrococcales</taxon>
        <taxon>Intrasporangiaceae</taxon>
        <taxon>Janibacter</taxon>
    </lineage>
</organism>
<protein>
    <submittedName>
        <fullName evidence="3">Uncharacterized protein</fullName>
    </submittedName>
</protein>
<name>A0A1W1ZME0_9MICO</name>
<proteinExistence type="predicted"/>
<gene>
    <name evidence="3" type="ORF">SAMN06296429_10494</name>
</gene>
<keyword evidence="2" id="KW-0472">Membrane</keyword>
<evidence type="ECO:0000313" key="3">
    <source>
        <dbReference type="EMBL" id="SMC49720.1"/>
    </source>
</evidence>